<evidence type="ECO:0000313" key="2">
    <source>
        <dbReference type="EnsemblPlants" id="Kaladp0187s0001.1.v1.1"/>
    </source>
</evidence>
<dbReference type="Pfam" id="PF00194">
    <property type="entry name" value="Carb_anhydrase"/>
    <property type="match status" value="1"/>
</dbReference>
<dbReference type="InterPro" id="IPR036398">
    <property type="entry name" value="CA_dom_sf"/>
</dbReference>
<reference evidence="2" key="1">
    <citation type="submission" date="2021-01" db="UniProtKB">
        <authorList>
            <consortium name="EnsemblPlants"/>
        </authorList>
    </citation>
    <scope>IDENTIFICATION</scope>
</reference>
<dbReference type="GO" id="GO:0004089">
    <property type="term" value="F:carbonate dehydratase activity"/>
    <property type="evidence" value="ECO:0007669"/>
    <property type="project" value="InterPro"/>
</dbReference>
<dbReference type="PROSITE" id="PS51144">
    <property type="entry name" value="ALPHA_CA_2"/>
    <property type="match status" value="1"/>
</dbReference>
<keyword evidence="3" id="KW-1185">Reference proteome</keyword>
<dbReference type="SUPFAM" id="SSF51069">
    <property type="entry name" value="Carbonic anhydrase"/>
    <property type="match status" value="1"/>
</dbReference>
<dbReference type="InterPro" id="IPR023561">
    <property type="entry name" value="Carbonic_anhydrase_a-class"/>
</dbReference>
<dbReference type="Gramene" id="Kaladp0187s0001.1.v1.1">
    <property type="protein sequence ID" value="Kaladp0187s0001.1.v1.1"/>
    <property type="gene ID" value="Kaladp0187s0001.v1.1"/>
</dbReference>
<organism evidence="2 3">
    <name type="scientific">Kalanchoe fedtschenkoi</name>
    <name type="common">Lavender scallops</name>
    <name type="synonym">South American air plant</name>
    <dbReference type="NCBI Taxonomy" id="63787"/>
    <lineage>
        <taxon>Eukaryota</taxon>
        <taxon>Viridiplantae</taxon>
        <taxon>Streptophyta</taxon>
        <taxon>Embryophyta</taxon>
        <taxon>Tracheophyta</taxon>
        <taxon>Spermatophyta</taxon>
        <taxon>Magnoliopsida</taxon>
        <taxon>eudicotyledons</taxon>
        <taxon>Gunneridae</taxon>
        <taxon>Pentapetalae</taxon>
        <taxon>Saxifragales</taxon>
        <taxon>Crassulaceae</taxon>
        <taxon>Kalanchoe</taxon>
    </lineage>
</organism>
<dbReference type="InterPro" id="IPR001148">
    <property type="entry name" value="CA_dom"/>
</dbReference>
<dbReference type="InterPro" id="IPR041891">
    <property type="entry name" value="Alpha_CA_prokaryot-like"/>
</dbReference>
<dbReference type="OMA" id="ITDRRQG"/>
<evidence type="ECO:0000313" key="3">
    <source>
        <dbReference type="Proteomes" id="UP000594263"/>
    </source>
</evidence>
<dbReference type="CDD" id="cd03124">
    <property type="entry name" value="alpha_CA_prokaryotic_like"/>
    <property type="match status" value="1"/>
</dbReference>
<sequence>MVEWAGGAGWIRINSTNYKLQQSHWHSPSEHTFNGRRYAMELHMVHQTDDPNAVYKVAVVGMLYKLGRPDPFIDELLKNVTLASDDEHSKGVRGAKEVDPNEIRVAGHRYYRYIGSLTMPPCTEGVIWTINRKVRTVSIAQLLSFREAVHDYAEMNARPVQDLNSRWIYYHDPRD</sequence>
<name>A0A7N0V8M2_KALFE</name>
<proteinExistence type="predicted"/>
<dbReference type="Proteomes" id="UP000594263">
    <property type="component" value="Unplaced"/>
</dbReference>
<dbReference type="PANTHER" id="PTHR18952:SF271">
    <property type="entry name" value="ALPHA CARBONIC ANHYDRASE 4-RELATED"/>
    <property type="match status" value="1"/>
</dbReference>
<feature type="domain" description="Alpha-carbonic anhydrase" evidence="1">
    <location>
        <begin position="1"/>
        <end position="172"/>
    </location>
</feature>
<dbReference type="GO" id="GO:0006730">
    <property type="term" value="P:one-carbon metabolic process"/>
    <property type="evidence" value="ECO:0007669"/>
    <property type="project" value="TreeGrafter"/>
</dbReference>
<accession>A0A7N0V8M2</accession>
<dbReference type="PANTHER" id="PTHR18952">
    <property type="entry name" value="CARBONIC ANHYDRASE"/>
    <property type="match status" value="1"/>
</dbReference>
<dbReference type="SMART" id="SM01057">
    <property type="entry name" value="Carb_anhydrase"/>
    <property type="match status" value="1"/>
</dbReference>
<dbReference type="Gene3D" id="3.10.200.10">
    <property type="entry name" value="Alpha carbonic anhydrase"/>
    <property type="match status" value="1"/>
</dbReference>
<dbReference type="EnsemblPlants" id="Kaladp0187s0001.1.v1.1">
    <property type="protein sequence ID" value="Kaladp0187s0001.1.v1.1"/>
    <property type="gene ID" value="Kaladp0187s0001.v1.1"/>
</dbReference>
<dbReference type="GO" id="GO:0008270">
    <property type="term" value="F:zinc ion binding"/>
    <property type="evidence" value="ECO:0007669"/>
    <property type="project" value="InterPro"/>
</dbReference>
<evidence type="ECO:0000259" key="1">
    <source>
        <dbReference type="PROSITE" id="PS51144"/>
    </source>
</evidence>
<protein>
    <recommendedName>
        <fullName evidence="1">Alpha-carbonic anhydrase domain-containing protein</fullName>
    </recommendedName>
</protein>
<dbReference type="AlphaFoldDB" id="A0A7N0V8M2"/>